<reference evidence="1 2" key="1">
    <citation type="journal article" date="2016" name="Environ. Microbiol.">
        <title>New Methyloceanibacter diversity from North Sea sediments includes methanotroph containing solely the soluble methane monooxygenase.</title>
        <authorList>
            <person name="Vekeman B."/>
            <person name="Kerckhof F.M."/>
            <person name="Cremers G."/>
            <person name="de Vos P."/>
            <person name="Vandamme P."/>
            <person name="Boon N."/>
            <person name="Op den Camp H.J."/>
            <person name="Heylen K."/>
        </authorList>
    </citation>
    <scope>NUCLEOTIDE SEQUENCE [LARGE SCALE GENOMIC DNA]</scope>
    <source>
        <strain evidence="1 2">R-67177</strain>
    </source>
</reference>
<evidence type="ECO:0000313" key="1">
    <source>
        <dbReference type="EMBL" id="ODS03379.1"/>
    </source>
</evidence>
<proteinExistence type="predicted"/>
<evidence type="ECO:0000313" key="2">
    <source>
        <dbReference type="Proteomes" id="UP000095042"/>
    </source>
</evidence>
<gene>
    <name evidence="1" type="ORF">AUC71_10115</name>
</gene>
<dbReference type="AlphaFoldDB" id="A0A1E3WC36"/>
<organism evidence="1 2">
    <name type="scientific">Methyloceanibacter marginalis</name>
    <dbReference type="NCBI Taxonomy" id="1774971"/>
    <lineage>
        <taxon>Bacteria</taxon>
        <taxon>Pseudomonadati</taxon>
        <taxon>Pseudomonadota</taxon>
        <taxon>Alphaproteobacteria</taxon>
        <taxon>Hyphomicrobiales</taxon>
        <taxon>Hyphomicrobiaceae</taxon>
        <taxon>Methyloceanibacter</taxon>
    </lineage>
</organism>
<name>A0A1E3WC36_9HYPH</name>
<dbReference type="Proteomes" id="UP000095042">
    <property type="component" value="Unassembled WGS sequence"/>
</dbReference>
<keyword evidence="2" id="KW-1185">Reference proteome</keyword>
<dbReference type="InterPro" id="IPR012338">
    <property type="entry name" value="Beta-lactam/transpept-like"/>
</dbReference>
<accession>A0A1E3WC36</accession>
<dbReference type="SUPFAM" id="SSF56601">
    <property type="entry name" value="beta-lactamase/transpeptidase-like"/>
    <property type="match status" value="1"/>
</dbReference>
<dbReference type="EMBL" id="LPWD01000120">
    <property type="protein sequence ID" value="ODS03379.1"/>
    <property type="molecule type" value="Genomic_DNA"/>
</dbReference>
<sequence length="142" mass="14742">MPIPTVFLRPTLATARDMGLIAAEVFTDARLLPAWACTERTLQIGGKTPRTVALKTSLEILGEGSVLGAKTGSHVTNGIFNLVTAWRAPNGQTIVGVVLGSTSNPARYNEMRAIMAALPLEFPALAGPAMGAAPQNSGAGCR</sequence>
<protein>
    <recommendedName>
        <fullName evidence="3">Peptidase S11 D-alanyl-D-alanine carboxypeptidase A N-terminal domain-containing protein</fullName>
    </recommendedName>
</protein>
<evidence type="ECO:0008006" key="3">
    <source>
        <dbReference type="Google" id="ProtNLM"/>
    </source>
</evidence>
<dbReference type="Gene3D" id="3.40.710.10">
    <property type="entry name" value="DD-peptidase/beta-lactamase superfamily"/>
    <property type="match status" value="1"/>
</dbReference>
<comment type="caution">
    <text evidence="1">The sequence shown here is derived from an EMBL/GenBank/DDBJ whole genome shotgun (WGS) entry which is preliminary data.</text>
</comment>